<feature type="transmembrane region" description="Helical" evidence="2">
    <location>
        <begin position="248"/>
        <end position="275"/>
    </location>
</feature>
<feature type="region of interest" description="Disordered" evidence="1">
    <location>
        <begin position="331"/>
        <end position="360"/>
    </location>
</feature>
<accession>A0A9Q0MHB5</accession>
<protein>
    <submittedName>
        <fullName evidence="4">Uncharacterized protein</fullName>
    </submittedName>
</protein>
<gene>
    <name evidence="4" type="ORF">RDWZM_004014</name>
</gene>
<evidence type="ECO:0000256" key="1">
    <source>
        <dbReference type="SAM" id="MobiDB-lite"/>
    </source>
</evidence>
<keyword evidence="2" id="KW-0472">Membrane</keyword>
<reference evidence="4" key="1">
    <citation type="submission" date="2022-12" db="EMBL/GenBank/DDBJ databases">
        <title>Genome assemblies of Blomia tropicalis.</title>
        <authorList>
            <person name="Cui Y."/>
        </authorList>
    </citation>
    <scope>NUCLEOTIDE SEQUENCE</scope>
    <source>
        <tissue evidence="4">Adult mites</tissue>
    </source>
</reference>
<dbReference type="Proteomes" id="UP001142055">
    <property type="component" value="Chromosome 1"/>
</dbReference>
<proteinExistence type="predicted"/>
<evidence type="ECO:0000313" key="5">
    <source>
        <dbReference type="Proteomes" id="UP001142055"/>
    </source>
</evidence>
<keyword evidence="2" id="KW-0812">Transmembrane</keyword>
<comment type="caution">
    <text evidence="4">The sequence shown here is derived from an EMBL/GenBank/DDBJ whole genome shotgun (WGS) entry which is preliminary data.</text>
</comment>
<evidence type="ECO:0000256" key="3">
    <source>
        <dbReference type="SAM" id="SignalP"/>
    </source>
</evidence>
<name>A0A9Q0MHB5_BLOTA</name>
<keyword evidence="2" id="KW-1133">Transmembrane helix</keyword>
<feature type="signal peptide" evidence="3">
    <location>
        <begin position="1"/>
        <end position="24"/>
    </location>
</feature>
<keyword evidence="5" id="KW-1185">Reference proteome</keyword>
<evidence type="ECO:0000256" key="2">
    <source>
        <dbReference type="SAM" id="Phobius"/>
    </source>
</evidence>
<keyword evidence="3" id="KW-0732">Signal</keyword>
<feature type="chain" id="PRO_5040351236" evidence="3">
    <location>
        <begin position="25"/>
        <end position="360"/>
    </location>
</feature>
<sequence>MLQRQKWFYLAVCTILLFEKVVRGYIECDDLQKSEQVIHAVGVRDDRLLLLTGNGIFDEHISAWDPYDHTITIGLSGWIQLQFPDLPTTFIYAEDGAFIRDRDEDVLVFTTWTTKHQNIRKQIFYSLERKIASKETWPHSSVLHEVRFNFVSTLSPNKSYHGLAESRTSNGLCLYKLKINRCNINCEYIREEHPIVCSDEQQPFGAKRAMVYKDHLLLFKRFNVTIFNRTTMEVIRFKSVRDFFICRLYTNILLIVALLIIILLVAFLTCYYVYVNNQNKVKQMMNFQSNIKLTPSAISNMNVSNVKIRGINIPRKSLSKIRMKPNLTQMSDSSARFTGSTTLTSNSTKSPKTYLQKNTI</sequence>
<dbReference type="AlphaFoldDB" id="A0A9Q0MHB5"/>
<organism evidence="4 5">
    <name type="scientific">Blomia tropicalis</name>
    <name type="common">Mite</name>
    <dbReference type="NCBI Taxonomy" id="40697"/>
    <lineage>
        <taxon>Eukaryota</taxon>
        <taxon>Metazoa</taxon>
        <taxon>Ecdysozoa</taxon>
        <taxon>Arthropoda</taxon>
        <taxon>Chelicerata</taxon>
        <taxon>Arachnida</taxon>
        <taxon>Acari</taxon>
        <taxon>Acariformes</taxon>
        <taxon>Sarcoptiformes</taxon>
        <taxon>Astigmata</taxon>
        <taxon>Glycyphagoidea</taxon>
        <taxon>Echimyopodidae</taxon>
        <taxon>Blomia</taxon>
    </lineage>
</organism>
<evidence type="ECO:0000313" key="4">
    <source>
        <dbReference type="EMBL" id="KAJ6225469.1"/>
    </source>
</evidence>
<dbReference type="EMBL" id="JAPWDV010000001">
    <property type="protein sequence ID" value="KAJ6225469.1"/>
    <property type="molecule type" value="Genomic_DNA"/>
</dbReference>